<evidence type="ECO:0000313" key="18">
    <source>
        <dbReference type="EMBL" id="KXA37927.1"/>
    </source>
</evidence>
<keyword evidence="4 6" id="KW-1133">Transmembrane helix</keyword>
<evidence type="ECO:0000256" key="1">
    <source>
        <dbReference type="ARBA" id="ARBA00004651"/>
    </source>
</evidence>
<dbReference type="InterPro" id="IPR050367">
    <property type="entry name" value="APC_superfamily"/>
</dbReference>
<dbReference type="GO" id="GO:0005886">
    <property type="term" value="C:plasma membrane"/>
    <property type="evidence" value="ECO:0007669"/>
    <property type="project" value="UniProtKB-SubCell"/>
</dbReference>
<evidence type="ECO:0000313" key="14">
    <source>
        <dbReference type="EMBL" id="ADU52594.1"/>
    </source>
</evidence>
<evidence type="ECO:0000313" key="12">
    <source>
        <dbReference type="EMBL" id="ADU52592.1"/>
    </source>
</evidence>
<evidence type="ECO:0000313" key="10">
    <source>
        <dbReference type="EMBL" id="ADU52590.1"/>
    </source>
</evidence>
<comment type="subcellular location">
    <subcellularLocation>
        <location evidence="1 6">Cell membrane</location>
        <topology evidence="1 6">Multi-pass membrane protein</topology>
    </subcellularLocation>
</comment>
<evidence type="ECO:0000256" key="2">
    <source>
        <dbReference type="ARBA" id="ARBA00022475"/>
    </source>
</evidence>
<feature type="transmembrane region" description="Helical" evidence="6">
    <location>
        <begin position="150"/>
        <end position="170"/>
    </location>
</feature>
<evidence type="ECO:0000313" key="7">
    <source>
        <dbReference type="EMBL" id="ADU52587.1"/>
    </source>
</evidence>
<dbReference type="EMBL" id="CP041722">
    <property type="protein sequence ID" value="QEX37830.1"/>
    <property type="molecule type" value="Genomic_DNA"/>
</dbReference>
<evidence type="ECO:0000313" key="17">
    <source>
        <dbReference type="EMBL" id="ADU52597.1"/>
    </source>
</evidence>
<dbReference type="EMBL" id="HQ424137">
    <property type="protein sequence ID" value="ADU52592.1"/>
    <property type="molecule type" value="Genomic_DNA"/>
</dbReference>
<reference evidence="18 21" key="2">
    <citation type="submission" date="2016-01" db="EMBL/GenBank/DDBJ databases">
        <authorList>
            <person name="Mitreva M."/>
            <person name="Pepin K.H."/>
            <person name="Mihindukulasuriya K.A."/>
            <person name="Fulton R."/>
            <person name="Fronick C."/>
            <person name="O'Laughlin M."/>
            <person name="Miner T."/>
            <person name="Herter B."/>
            <person name="Rosa B.A."/>
            <person name="Cordes M."/>
            <person name="Tomlinson C."/>
            <person name="Wollam A."/>
            <person name="Palsikar V.B."/>
            <person name="Mardis E.R."/>
            <person name="Wilson R.K."/>
        </authorList>
    </citation>
    <scope>NUCLEOTIDE SEQUENCE [LARGE SCALE GENOMIC DNA]</scope>
    <source>
        <strain evidence="18 21">MJR7738</strain>
    </source>
</reference>
<dbReference type="OMA" id="KWGFWVL"/>
<keyword evidence="5 6" id="KW-0472">Membrane</keyword>
<dbReference type="HAMAP" id="MF_02073">
    <property type="entry name" value="Putrescine_transp"/>
    <property type="match status" value="1"/>
</dbReference>
<dbReference type="PIRSF" id="PIRSF006060">
    <property type="entry name" value="AA_transporter"/>
    <property type="match status" value="1"/>
</dbReference>
<proteinExistence type="inferred from homology"/>
<accession>E7DYN4</accession>
<evidence type="ECO:0000313" key="13">
    <source>
        <dbReference type="EMBL" id="ADU52593.1"/>
    </source>
</evidence>
<dbReference type="EMBL" id="HQ424133">
    <property type="protein sequence ID" value="ADU52588.1"/>
    <property type="molecule type" value="Genomic_DNA"/>
</dbReference>
<evidence type="ECO:0000313" key="20">
    <source>
        <dbReference type="EMBL" id="TBW72644.1"/>
    </source>
</evidence>
<evidence type="ECO:0000313" key="21">
    <source>
        <dbReference type="Proteomes" id="UP000070063"/>
    </source>
</evidence>
<feature type="transmembrane region" description="Helical" evidence="6">
    <location>
        <begin position="120"/>
        <end position="138"/>
    </location>
</feature>
<dbReference type="EMBL" id="SCHB01000003">
    <property type="protein sequence ID" value="TBW72644.1"/>
    <property type="molecule type" value="Genomic_DNA"/>
</dbReference>
<feature type="transmembrane region" description="Helical" evidence="6">
    <location>
        <begin position="266"/>
        <end position="290"/>
    </location>
</feature>
<dbReference type="EMBL" id="LRQI01000063">
    <property type="protein sequence ID" value="KXA37927.1"/>
    <property type="molecule type" value="Genomic_DNA"/>
</dbReference>
<evidence type="ECO:0000313" key="22">
    <source>
        <dbReference type="Proteomes" id="UP000293637"/>
    </source>
</evidence>
<dbReference type="STRING" id="28035.B6N84_01030"/>
<feature type="transmembrane region" description="Helical" evidence="6">
    <location>
        <begin position="190"/>
        <end position="209"/>
    </location>
</feature>
<dbReference type="EMBL" id="HQ424135">
    <property type="protein sequence ID" value="ADU52590.1"/>
    <property type="molecule type" value="Genomic_DNA"/>
</dbReference>
<dbReference type="NCBIfam" id="NF007938">
    <property type="entry name" value="PRK10655.1"/>
    <property type="match status" value="1"/>
</dbReference>
<dbReference type="GO" id="GO:0015496">
    <property type="term" value="F:putrescine:ornithine antiporter activity"/>
    <property type="evidence" value="ECO:0007669"/>
    <property type="project" value="InterPro"/>
</dbReference>
<feature type="transmembrane region" description="Helical" evidence="6">
    <location>
        <begin position="221"/>
        <end position="246"/>
    </location>
</feature>
<keyword evidence="23" id="KW-1185">Reference proteome</keyword>
<evidence type="ECO:0000313" key="19">
    <source>
        <dbReference type="EMBL" id="QEX37830.1"/>
    </source>
</evidence>
<dbReference type="eggNOG" id="COG0531">
    <property type="taxonomic scope" value="Bacteria"/>
</dbReference>
<feature type="transmembrane region" description="Helical" evidence="6">
    <location>
        <begin position="346"/>
        <end position="365"/>
    </location>
</feature>
<evidence type="ECO:0000313" key="23">
    <source>
        <dbReference type="Proteomes" id="UP000325462"/>
    </source>
</evidence>
<dbReference type="EMBL" id="HQ424136">
    <property type="protein sequence ID" value="ADU52591.1"/>
    <property type="molecule type" value="Genomic_DNA"/>
</dbReference>
<evidence type="ECO:0000313" key="9">
    <source>
        <dbReference type="EMBL" id="ADU52589.1"/>
    </source>
</evidence>
<feature type="transmembrane region" description="Helical" evidence="6">
    <location>
        <begin position="83"/>
        <end position="108"/>
    </location>
</feature>
<evidence type="ECO:0000256" key="3">
    <source>
        <dbReference type="ARBA" id="ARBA00022692"/>
    </source>
</evidence>
<dbReference type="EMBL" id="HQ424132">
    <property type="protein sequence ID" value="ADU52587.1"/>
    <property type="molecule type" value="Genomic_DNA"/>
</dbReference>
<gene>
    <name evidence="7" type="primary">potE</name>
    <name evidence="20" type="ORF">EQ812_06635</name>
    <name evidence="19" type="ORF">FO454_02415</name>
    <name evidence="18" type="ORF">HMPREF3225_01421</name>
</gene>
<dbReference type="PANTHER" id="PTHR42770:SF6">
    <property type="entry name" value="PUTRESCINE TRANSPORTER POTE"/>
    <property type="match status" value="1"/>
</dbReference>
<evidence type="ECO:0000256" key="6">
    <source>
        <dbReference type="HAMAP-Rule" id="MF_02073"/>
    </source>
</evidence>
<dbReference type="Pfam" id="PF13520">
    <property type="entry name" value="AA_permease_2"/>
    <property type="match status" value="1"/>
</dbReference>
<dbReference type="Proteomes" id="UP000325462">
    <property type="component" value="Chromosome"/>
</dbReference>
<dbReference type="RefSeq" id="WP_002460723.1">
    <property type="nucleotide sequence ID" value="NZ_AP021848.1"/>
</dbReference>
<name>E7DYN4_STALU</name>
<evidence type="ECO:0000313" key="15">
    <source>
        <dbReference type="EMBL" id="ADU52595.1"/>
    </source>
</evidence>
<protein>
    <recommendedName>
        <fullName evidence="6">Putrescine transporter</fullName>
    </recommendedName>
</protein>
<dbReference type="EMBL" id="HQ424140">
    <property type="protein sequence ID" value="ADU52595.1"/>
    <property type="molecule type" value="Genomic_DNA"/>
</dbReference>
<keyword evidence="6" id="KW-0813">Transport</keyword>
<evidence type="ECO:0000256" key="4">
    <source>
        <dbReference type="ARBA" id="ARBA00022989"/>
    </source>
</evidence>
<keyword evidence="2 6" id="KW-1003">Cell membrane</keyword>
<organism evidence="7">
    <name type="scientific">Staphylococcus lugdunensis</name>
    <dbReference type="NCBI Taxonomy" id="28035"/>
    <lineage>
        <taxon>Bacteria</taxon>
        <taxon>Bacillati</taxon>
        <taxon>Bacillota</taxon>
        <taxon>Bacilli</taxon>
        <taxon>Bacillales</taxon>
        <taxon>Staphylococcaceae</taxon>
        <taxon>Staphylococcus</taxon>
    </lineage>
</organism>
<dbReference type="GeneID" id="58090975"/>
<reference evidence="20 22" key="3">
    <citation type="journal article" date="2019" name="Sci. Transl. Med.">
        <title>Quorum sensing between bacterial species on the skin protects against epidermal injury in atopic dermatitis.</title>
        <authorList>
            <person name="Williams M.R."/>
        </authorList>
    </citation>
    <scope>NUCLEOTIDE SEQUENCE [LARGE SCALE GENOMIC DNA]</scope>
    <source>
        <strain evidence="20 22">E7</strain>
    </source>
</reference>
<feature type="transmembrane region" description="Helical" evidence="6">
    <location>
        <begin position="12"/>
        <end position="28"/>
    </location>
</feature>
<feature type="transmembrane region" description="Helical" evidence="6">
    <location>
        <begin position="386"/>
        <end position="403"/>
    </location>
</feature>
<reference evidence="7" key="1">
    <citation type="journal article" date="2011" name="Appl. Environ. Microbiol.">
        <title>Staphylococcus lugdunensis is the likely origin of the ornithine decarboxylase operon in Staphylococcus epidermidis 2015B.</title>
        <authorList>
            <person name="Tsoi H.W."/>
            <person name="Tse H."/>
        </authorList>
    </citation>
    <scope>NUCLEOTIDE SEQUENCE</scope>
    <source>
        <strain evidence="8">HKU10-01</strain>
        <strain evidence="9">HKU10-02</strain>
        <strain evidence="10">HKU10-03</strain>
        <strain evidence="11">HKU10-04</strain>
        <strain evidence="12">HKU10-05</strain>
        <strain evidence="13">HKU10-06</strain>
        <strain evidence="14">HKU10-07</strain>
        <strain evidence="15">HKU10-08</strain>
        <strain evidence="16">HKU10-09</strain>
        <strain evidence="17">HKU10-10</strain>
        <strain evidence="7">HKU10-11</strain>
    </source>
</reference>
<dbReference type="InterPro" id="IPR027566">
    <property type="entry name" value="Symport/antiport_PotE"/>
</dbReference>
<dbReference type="InterPro" id="IPR002293">
    <property type="entry name" value="AA/rel_permease1"/>
</dbReference>
<feature type="transmembrane region" description="Helical" evidence="6">
    <location>
        <begin position="409"/>
        <end position="427"/>
    </location>
</feature>
<dbReference type="Gene3D" id="1.20.1740.10">
    <property type="entry name" value="Amino acid/polyamine transporter I"/>
    <property type="match status" value="1"/>
</dbReference>
<evidence type="ECO:0000313" key="16">
    <source>
        <dbReference type="EMBL" id="ADU52596.1"/>
    </source>
</evidence>
<evidence type="ECO:0000313" key="8">
    <source>
        <dbReference type="EMBL" id="ADU52588.1"/>
    </source>
</evidence>
<dbReference type="EMBL" id="HQ424134">
    <property type="protein sequence ID" value="ADU52589.1"/>
    <property type="molecule type" value="Genomic_DNA"/>
</dbReference>
<feature type="transmembrane region" description="Helical" evidence="6">
    <location>
        <begin position="310"/>
        <end position="334"/>
    </location>
</feature>
<dbReference type="Proteomes" id="UP000293637">
    <property type="component" value="Unassembled WGS sequence"/>
</dbReference>
<keyword evidence="3 6" id="KW-0812">Transmembrane</keyword>
<comment type="similarity">
    <text evidence="6">Belongs to the amino acid-polyamine-organocation (APC) superfamily. Basic amino acid/polyamine antiporter (APA) (TC 2.A.3.2) family.</text>
</comment>
<evidence type="ECO:0000256" key="5">
    <source>
        <dbReference type="ARBA" id="ARBA00023136"/>
    </source>
</evidence>
<dbReference type="AlphaFoldDB" id="E7DYN4"/>
<dbReference type="NCBIfam" id="TIGR04299">
    <property type="entry name" value="antiport_PotE"/>
    <property type="match status" value="1"/>
</dbReference>
<reference evidence="19 23" key="4">
    <citation type="submission" date="2019-07" db="EMBL/GenBank/DDBJ databases">
        <title>Comparative genome analysis of staphylococcus lugdunensis shows clonal complex-dependent diversity of the putative virulence factor, ess/type vii locus.</title>
        <authorList>
            <person name="Lebeurre J."/>
            <person name="Dahyot S."/>
            <person name="Diene S."/>
            <person name="Paulay A."/>
            <person name="Aubourg M."/>
            <person name="Argemi X."/>
            <person name="Giard J.-C."/>
            <person name="Tournier I."/>
            <person name="Francois P."/>
            <person name="Pestel-Caron M."/>
        </authorList>
    </citation>
    <scope>NUCLEOTIDE SEQUENCE [LARGE SCALE GENOMIC DNA]</scope>
    <source>
        <strain evidence="19 23">SL13</strain>
    </source>
</reference>
<dbReference type="PANTHER" id="PTHR42770">
    <property type="entry name" value="AMINO ACID TRANSPORTER-RELATED"/>
    <property type="match status" value="1"/>
</dbReference>
<dbReference type="EMBL" id="HQ424142">
    <property type="protein sequence ID" value="ADU52597.1"/>
    <property type="molecule type" value="Genomic_DNA"/>
</dbReference>
<sequence length="442" mass="47047">MAQKKKMSVTQLTIVTAVNMMGSGIIMLPTNLAQVGTMSILSWIVTTVGAVMLAFIFARAGLYSSKGGGMGGYAEYSFGKAGAFLTNYTYGLSLVIANAAIAISAVGYTAELLHIHMSPVATALWTILALWVATSLNFGGASITGKISSFTVWGVILPVVFISIIGWFWFSGSNFASSWNPHHFGFFEGMGKSISITLWAFLGLESAAANSDAVDNPKKNVPIAVMGGTIGAAVMYIISTNVILGISPIKDLAHSNAPFGLAFSHMFNPTVGSIVIGLMIISCFGSLIGWQFTIAEVFRTSAVEKYFPKVFAKTIGNGTPLIGMLIITCLQTLISLMTISPSLSKQFTILVNLAVVTNAVPYVLTMASIKTMQKEAGSVSAKGMKWTNFIAVIAGLYTLYAIYSSGGIAVYYGAIVTFAGWTLYGLISYRFDVNKPHENITK</sequence>
<dbReference type="EMBL" id="HQ424141">
    <property type="protein sequence ID" value="ADU52596.1"/>
    <property type="molecule type" value="Genomic_DNA"/>
</dbReference>
<dbReference type="Proteomes" id="UP000070063">
    <property type="component" value="Unassembled WGS sequence"/>
</dbReference>
<feature type="transmembrane region" description="Helical" evidence="6">
    <location>
        <begin position="40"/>
        <end position="62"/>
    </location>
</feature>
<evidence type="ECO:0000313" key="11">
    <source>
        <dbReference type="EMBL" id="ADU52591.1"/>
    </source>
</evidence>
<dbReference type="PATRIC" id="fig|28035.7.peg.1442"/>
<dbReference type="EMBL" id="HQ424139">
    <property type="protein sequence ID" value="ADU52594.1"/>
    <property type="molecule type" value="Genomic_DNA"/>
</dbReference>
<dbReference type="EMBL" id="HQ424138">
    <property type="protein sequence ID" value="ADU52593.1"/>
    <property type="molecule type" value="Genomic_DNA"/>
</dbReference>